<evidence type="ECO:0000256" key="1">
    <source>
        <dbReference type="ARBA" id="ARBA00023054"/>
    </source>
</evidence>
<dbReference type="PANTHER" id="PTHR43977">
    <property type="entry name" value="STRUCTURAL MAINTENANCE OF CHROMOSOMES PROTEIN 3"/>
    <property type="match status" value="1"/>
</dbReference>
<dbReference type="Gene3D" id="3.40.50.300">
    <property type="entry name" value="P-loop containing nucleotide triphosphate hydrolases"/>
    <property type="match status" value="1"/>
</dbReference>
<dbReference type="Proteomes" id="UP000023152">
    <property type="component" value="Unassembled WGS sequence"/>
</dbReference>
<protein>
    <recommendedName>
        <fullName evidence="4">SMC hinge domain-containing protein</fullName>
    </recommendedName>
</protein>
<gene>
    <name evidence="5" type="ORF">RFI_10385</name>
</gene>
<dbReference type="SUPFAM" id="SSF52540">
    <property type="entry name" value="P-loop containing nucleoside triphosphate hydrolases"/>
    <property type="match status" value="1"/>
</dbReference>
<dbReference type="GO" id="GO:0005524">
    <property type="term" value="F:ATP binding"/>
    <property type="evidence" value="ECO:0007669"/>
    <property type="project" value="InterPro"/>
</dbReference>
<dbReference type="AlphaFoldDB" id="X6NL77"/>
<evidence type="ECO:0000256" key="3">
    <source>
        <dbReference type="SAM" id="Phobius"/>
    </source>
</evidence>
<dbReference type="SUPFAM" id="SSF75553">
    <property type="entry name" value="Smc hinge domain"/>
    <property type="match status" value="1"/>
</dbReference>
<reference evidence="5 6" key="1">
    <citation type="journal article" date="2013" name="Curr. Biol.">
        <title>The Genome of the Foraminiferan Reticulomyxa filosa.</title>
        <authorList>
            <person name="Glockner G."/>
            <person name="Hulsmann N."/>
            <person name="Schleicher M."/>
            <person name="Noegel A.A."/>
            <person name="Eichinger L."/>
            <person name="Gallinger C."/>
            <person name="Pawlowski J."/>
            <person name="Sierra R."/>
            <person name="Euteneuer U."/>
            <person name="Pillet L."/>
            <person name="Moustafa A."/>
            <person name="Platzer M."/>
            <person name="Groth M."/>
            <person name="Szafranski K."/>
            <person name="Schliwa M."/>
        </authorList>
    </citation>
    <scope>NUCLEOTIDE SEQUENCE [LARGE SCALE GENOMIC DNA]</scope>
</reference>
<feature type="domain" description="SMC hinge" evidence="4">
    <location>
        <begin position="133"/>
        <end position="253"/>
    </location>
</feature>
<sequence length="847" mass="98248">MDKNKKDSGSLAQQLMENRRHLSELLSQLKSLEKQMADIGKDIKENEKSRKQNAKDFEKLETELQRKKDMLKQKQQQLNELNIDTNYLNGLESDIRNITQELESIRSQMNSLQQVARSFEFEYTSPHRNFDASQVNGMVGKLIRVKDVQYSKAVQVAAGGMLYQVVVDNHDCGKQLLERGQLRKRVTIIPLNKIEARVIPQQLVEKAGRLVGKDNCSVALELVAYEQKVEAAMKYVFGNTFVCTDMNAAKTVAFDPEIKRKCVTMDGEVFNPNGTLTGGADRNELKKVFLWNKYCGKKQSELQKFQQQSEHYQKATEELQLLEEEIRLIKSRINNTAFASIEKKNNELNQQLNELQISKQSKEAEIKLCEDKCKDLEKDLKNYETSKSNSAENVKQEMQKCKNECKKLETALRTKNDEKNRIAQELEDAQSEQETLRGAITAGKQQLQTIEQKIEELNNNSNHLNSEKKVLENEISKEKDQLLSRDNEINELKTVLKKHVKQRNKTELEIVRAENDLKMFKNNMRTTETRINKLLSEYEWISRDRNEFGKENTPYDFTKNNPSQAEERLKLLRQEQSQLKNKINHKVTFVFLFCCFLFYFLKTKIRSESEYRDLIRKREIVRKDKHNIEGVIDELDKKKEETLTATWRKVNEYFNNIFSKVLPGSKCRLMPVDERGDENSEPNKERSFNILKGLEVKVAFGDVWKESLSELSGGQRSLLALSLILSLLLFKPAPMYILDEIDAALDLSHTQNIGLMLRTYFSKSQFIVVSLKEGMFQNANVIFRTKFVDGAVLNMINSKKKLQYDQTLVLYVFLIAYIFLFQFIYLSAHLKLAFVAIIGKGFVFQTS</sequence>
<evidence type="ECO:0000256" key="2">
    <source>
        <dbReference type="SAM" id="Coils"/>
    </source>
</evidence>
<proteinExistence type="predicted"/>
<keyword evidence="3" id="KW-0472">Membrane</keyword>
<dbReference type="OMA" id="SEYEWIS"/>
<dbReference type="GO" id="GO:0051276">
    <property type="term" value="P:chromosome organization"/>
    <property type="evidence" value="ECO:0007669"/>
    <property type="project" value="InterPro"/>
</dbReference>
<accession>X6NL77</accession>
<dbReference type="InterPro" id="IPR027417">
    <property type="entry name" value="P-loop_NTPase"/>
</dbReference>
<feature type="transmembrane region" description="Helical" evidence="3">
    <location>
        <begin position="808"/>
        <end position="828"/>
    </location>
</feature>
<dbReference type="OrthoDB" id="10255539at2759"/>
<name>X6NL77_RETFI</name>
<evidence type="ECO:0000313" key="6">
    <source>
        <dbReference type="Proteomes" id="UP000023152"/>
    </source>
</evidence>
<dbReference type="Gene3D" id="3.30.70.1620">
    <property type="match status" value="1"/>
</dbReference>
<keyword evidence="1 2" id="KW-0175">Coiled coil</keyword>
<dbReference type="InterPro" id="IPR036277">
    <property type="entry name" value="SMC_hinge_sf"/>
</dbReference>
<dbReference type="InterPro" id="IPR010935">
    <property type="entry name" value="SMC_hinge"/>
</dbReference>
<dbReference type="Pfam" id="PF06470">
    <property type="entry name" value="SMC_hinge"/>
    <property type="match status" value="1"/>
</dbReference>
<comment type="caution">
    <text evidence="5">The sequence shown here is derived from an EMBL/GenBank/DDBJ whole genome shotgun (WGS) entry which is preliminary data.</text>
</comment>
<dbReference type="Pfam" id="PF02463">
    <property type="entry name" value="SMC_N"/>
    <property type="match status" value="1"/>
</dbReference>
<dbReference type="Gene3D" id="1.20.1060.20">
    <property type="match status" value="1"/>
</dbReference>
<dbReference type="EMBL" id="ASPP01007662">
    <property type="protein sequence ID" value="ETO26746.1"/>
    <property type="molecule type" value="Genomic_DNA"/>
</dbReference>
<feature type="coiled-coil region" evidence="2">
    <location>
        <begin position="12"/>
        <end position="115"/>
    </location>
</feature>
<dbReference type="InterPro" id="IPR003395">
    <property type="entry name" value="RecF/RecN/SMC_N"/>
</dbReference>
<evidence type="ECO:0000259" key="4">
    <source>
        <dbReference type="SMART" id="SM00968"/>
    </source>
</evidence>
<evidence type="ECO:0000313" key="5">
    <source>
        <dbReference type="EMBL" id="ETO26746.1"/>
    </source>
</evidence>
<organism evidence="5 6">
    <name type="scientific">Reticulomyxa filosa</name>
    <dbReference type="NCBI Taxonomy" id="46433"/>
    <lineage>
        <taxon>Eukaryota</taxon>
        <taxon>Sar</taxon>
        <taxon>Rhizaria</taxon>
        <taxon>Retaria</taxon>
        <taxon>Foraminifera</taxon>
        <taxon>Monothalamids</taxon>
        <taxon>Reticulomyxidae</taxon>
        <taxon>Reticulomyxa</taxon>
    </lineage>
</organism>
<keyword evidence="3" id="KW-0812">Transmembrane</keyword>
<keyword evidence="6" id="KW-1185">Reference proteome</keyword>
<keyword evidence="3" id="KW-1133">Transmembrane helix</keyword>
<feature type="coiled-coil region" evidence="2">
    <location>
        <begin position="305"/>
        <end position="537"/>
    </location>
</feature>
<dbReference type="GO" id="GO:0005694">
    <property type="term" value="C:chromosome"/>
    <property type="evidence" value="ECO:0007669"/>
    <property type="project" value="InterPro"/>
</dbReference>
<feature type="transmembrane region" description="Helical" evidence="3">
    <location>
        <begin position="583"/>
        <end position="601"/>
    </location>
</feature>
<dbReference type="SMART" id="SM00968">
    <property type="entry name" value="SMC_hinge"/>
    <property type="match status" value="1"/>
</dbReference>